<dbReference type="EMBL" id="AZBU02000015">
    <property type="protein sequence ID" value="TKR57575.1"/>
    <property type="molecule type" value="Genomic_DNA"/>
</dbReference>
<dbReference type="Proteomes" id="UP000298663">
    <property type="component" value="Unassembled WGS sequence"/>
</dbReference>
<sequence>MRFVVTCWAWSSAPLHRPSPSLPSVASLTGFLWALDGRKGHCGLRLELASLRPAAASSPLDVAQDRTQIVDDVPSRASNLSTKLRPTSFDRRRHPNPSFLP</sequence>
<reference evidence="2 3" key="1">
    <citation type="journal article" date="2015" name="Genome Biol.">
        <title>Comparative genomics of Steinernema reveals deeply conserved gene regulatory networks.</title>
        <authorList>
            <person name="Dillman A.R."/>
            <person name="Macchietto M."/>
            <person name="Porter C.F."/>
            <person name="Rogers A."/>
            <person name="Williams B."/>
            <person name="Antoshechkin I."/>
            <person name="Lee M.M."/>
            <person name="Goodwin Z."/>
            <person name="Lu X."/>
            <person name="Lewis E.E."/>
            <person name="Goodrich-Blair H."/>
            <person name="Stock S.P."/>
            <person name="Adams B.J."/>
            <person name="Sternberg P.W."/>
            <person name="Mortazavi A."/>
        </authorList>
    </citation>
    <scope>NUCLEOTIDE SEQUENCE [LARGE SCALE GENOMIC DNA]</scope>
    <source>
        <strain evidence="2 3">ALL</strain>
    </source>
</reference>
<evidence type="ECO:0000313" key="3">
    <source>
        <dbReference type="Proteomes" id="UP000298663"/>
    </source>
</evidence>
<evidence type="ECO:0000313" key="2">
    <source>
        <dbReference type="EMBL" id="TKR57575.1"/>
    </source>
</evidence>
<reference evidence="2 3" key="2">
    <citation type="journal article" date="2019" name="G3 (Bethesda)">
        <title>Hybrid Assembly of the Genome of the Entomopathogenic Nematode Steinernema carpocapsae Identifies the X-Chromosome.</title>
        <authorList>
            <person name="Serra L."/>
            <person name="Macchietto M."/>
            <person name="Macias-Munoz A."/>
            <person name="McGill C.J."/>
            <person name="Rodriguez I.M."/>
            <person name="Rodriguez B."/>
            <person name="Murad R."/>
            <person name="Mortazavi A."/>
        </authorList>
    </citation>
    <scope>NUCLEOTIDE SEQUENCE [LARGE SCALE GENOMIC DNA]</scope>
    <source>
        <strain evidence="2 3">ALL</strain>
    </source>
</reference>
<dbReference type="AlphaFoldDB" id="A0A4V5ZWW2"/>
<keyword evidence="3" id="KW-1185">Reference proteome</keyword>
<comment type="caution">
    <text evidence="2">The sequence shown here is derived from an EMBL/GenBank/DDBJ whole genome shotgun (WGS) entry which is preliminary data.</text>
</comment>
<protein>
    <submittedName>
        <fullName evidence="2">Uncharacterized protein</fullName>
    </submittedName>
</protein>
<gene>
    <name evidence="2" type="ORF">L596_030819</name>
</gene>
<accession>A0A4V5ZWW2</accession>
<feature type="region of interest" description="Disordered" evidence="1">
    <location>
        <begin position="73"/>
        <end position="101"/>
    </location>
</feature>
<organism evidence="2 3">
    <name type="scientific">Steinernema carpocapsae</name>
    <name type="common">Entomopathogenic nematode</name>
    <dbReference type="NCBI Taxonomy" id="34508"/>
    <lineage>
        <taxon>Eukaryota</taxon>
        <taxon>Metazoa</taxon>
        <taxon>Ecdysozoa</taxon>
        <taxon>Nematoda</taxon>
        <taxon>Chromadorea</taxon>
        <taxon>Rhabditida</taxon>
        <taxon>Tylenchina</taxon>
        <taxon>Panagrolaimomorpha</taxon>
        <taxon>Strongyloidoidea</taxon>
        <taxon>Steinernematidae</taxon>
        <taxon>Steinernema</taxon>
    </lineage>
</organism>
<evidence type="ECO:0000256" key="1">
    <source>
        <dbReference type="SAM" id="MobiDB-lite"/>
    </source>
</evidence>
<feature type="compositionally biased region" description="Polar residues" evidence="1">
    <location>
        <begin position="76"/>
        <end position="85"/>
    </location>
</feature>
<name>A0A4V5ZWW2_STECR</name>
<proteinExistence type="predicted"/>